<evidence type="ECO:0000256" key="1">
    <source>
        <dbReference type="ARBA" id="ARBA00024322"/>
    </source>
</evidence>
<protein>
    <submittedName>
        <fullName evidence="6">BMC domain-containing protein</fullName>
    </submittedName>
</protein>
<feature type="compositionally biased region" description="Basic and acidic residues" evidence="4">
    <location>
        <begin position="92"/>
        <end position="107"/>
    </location>
</feature>
<dbReference type="AlphaFoldDB" id="A0A410PXS6"/>
<dbReference type="SMART" id="SM00877">
    <property type="entry name" value="BMC"/>
    <property type="match status" value="1"/>
</dbReference>
<dbReference type="PANTHER" id="PTHR33941">
    <property type="entry name" value="PROPANEDIOL UTILIZATION PROTEIN PDUA"/>
    <property type="match status" value="1"/>
</dbReference>
<evidence type="ECO:0000313" key="6">
    <source>
        <dbReference type="EMBL" id="QAT43777.1"/>
    </source>
</evidence>
<feature type="region of interest" description="Disordered" evidence="4">
    <location>
        <begin position="92"/>
        <end position="124"/>
    </location>
</feature>
<gene>
    <name evidence="6" type="ORF">EQM06_11385</name>
</gene>
<reference evidence="6 7" key="1">
    <citation type="submission" date="2019-01" db="EMBL/GenBank/DDBJ databases">
        <title>Draft genomes of a novel of Aminipila strains.</title>
        <authorList>
            <person name="Ma S."/>
        </authorList>
    </citation>
    <scope>NUCLEOTIDE SEQUENCE [LARGE SCALE GENOMIC DNA]</scope>
    <source>
        <strain evidence="7">JN-39</strain>
    </source>
</reference>
<comment type="similarity">
    <text evidence="3">Belongs to the bacterial microcompartments protein family.</text>
</comment>
<organism evidence="6 7">
    <name type="scientific">Aminipila luticellarii</name>
    <dbReference type="NCBI Taxonomy" id="2507160"/>
    <lineage>
        <taxon>Bacteria</taxon>
        <taxon>Bacillati</taxon>
        <taxon>Bacillota</taxon>
        <taxon>Clostridia</taxon>
        <taxon>Peptostreptococcales</taxon>
        <taxon>Anaerovoracaceae</taxon>
        <taxon>Aminipila</taxon>
    </lineage>
</organism>
<sequence length="200" mass="21863">MEALGMIEVYGYLSAVEALDSALKAANVSLHSVTKVKGGLVTVMVVGDVGAVKAAMDASCAAAKRVGKVVSVHVIPRPAKEVFAMTNTTARVQEKQTAEAEKPERTETVQTDETPERMETPAETAMPAETVKLKEPEEEMAVEESRNEFSRELLEQKTVGELRNIARKLHIGTMTKNEIKFAKKGQLIHEICRFHEGGDK</sequence>
<evidence type="ECO:0000313" key="7">
    <source>
        <dbReference type="Proteomes" id="UP000287601"/>
    </source>
</evidence>
<dbReference type="Pfam" id="PF00936">
    <property type="entry name" value="BMC"/>
    <property type="match status" value="1"/>
</dbReference>
<evidence type="ECO:0000259" key="5">
    <source>
        <dbReference type="PROSITE" id="PS51930"/>
    </source>
</evidence>
<dbReference type="PANTHER" id="PTHR33941:SF11">
    <property type="entry name" value="BACTERIAL MICROCOMPARTMENT SHELL PROTEIN PDUJ"/>
    <property type="match status" value="1"/>
</dbReference>
<keyword evidence="2" id="KW-1283">Bacterial microcompartment</keyword>
<accession>A0A410PXS6</accession>
<proteinExistence type="inferred from homology"/>
<evidence type="ECO:0000256" key="2">
    <source>
        <dbReference type="ARBA" id="ARBA00024446"/>
    </source>
</evidence>
<dbReference type="InterPro" id="IPR050575">
    <property type="entry name" value="BMC_shell"/>
</dbReference>
<dbReference type="Proteomes" id="UP000287601">
    <property type="component" value="Chromosome"/>
</dbReference>
<dbReference type="CDD" id="cd07045">
    <property type="entry name" value="BMC_CcmK_like"/>
    <property type="match status" value="1"/>
</dbReference>
<comment type="subcellular location">
    <subcellularLocation>
        <location evidence="1">Bacterial microcompartment</location>
    </subcellularLocation>
</comment>
<dbReference type="EMBL" id="CP035281">
    <property type="protein sequence ID" value="QAT43777.1"/>
    <property type="molecule type" value="Genomic_DNA"/>
</dbReference>
<name>A0A410PXS6_9FIRM</name>
<dbReference type="GO" id="GO:0031469">
    <property type="term" value="C:bacterial microcompartment"/>
    <property type="evidence" value="ECO:0007669"/>
    <property type="project" value="UniProtKB-SubCell"/>
</dbReference>
<dbReference type="Gene3D" id="3.30.70.1710">
    <property type="match status" value="1"/>
</dbReference>
<dbReference type="SUPFAM" id="SSF143414">
    <property type="entry name" value="CcmK-like"/>
    <property type="match status" value="1"/>
</dbReference>
<evidence type="ECO:0000256" key="4">
    <source>
        <dbReference type="SAM" id="MobiDB-lite"/>
    </source>
</evidence>
<dbReference type="OrthoDB" id="9812608at2"/>
<keyword evidence="7" id="KW-1185">Reference proteome</keyword>
<feature type="domain" description="BMC" evidence="5">
    <location>
        <begin position="3"/>
        <end position="87"/>
    </location>
</feature>
<dbReference type="InterPro" id="IPR000249">
    <property type="entry name" value="BMC_dom"/>
</dbReference>
<dbReference type="InterPro" id="IPR044872">
    <property type="entry name" value="CcmK/CsoS1_BMC"/>
</dbReference>
<evidence type="ECO:0000256" key="3">
    <source>
        <dbReference type="PROSITE-ProRule" id="PRU01278"/>
    </source>
</evidence>
<dbReference type="InterPro" id="IPR037233">
    <property type="entry name" value="CcmK-like_sf"/>
</dbReference>
<dbReference type="KEGG" id="amij:EQM06_11385"/>
<dbReference type="PROSITE" id="PS51930">
    <property type="entry name" value="BMC_2"/>
    <property type="match status" value="1"/>
</dbReference>